<protein>
    <submittedName>
        <fullName evidence="1">Uncharacterized protein</fullName>
    </submittedName>
</protein>
<evidence type="ECO:0000313" key="2">
    <source>
        <dbReference type="Proteomes" id="UP000077927"/>
    </source>
</evidence>
<proteinExistence type="predicted"/>
<dbReference type="KEGG" id="rin:ACS15_5506"/>
<reference evidence="1 2" key="1">
    <citation type="submission" date="2015-09" db="EMBL/GenBank/DDBJ databases">
        <authorList>
            <person name="Xu Y."/>
            <person name="Nagy A."/>
            <person name="Liu N.T."/>
            <person name="Nou X."/>
        </authorList>
    </citation>
    <scope>NUCLEOTIDE SEQUENCE [LARGE SCALE GENOMIC DNA]</scope>
    <source>
        <strain evidence="1 2">FC1138</strain>
    </source>
</reference>
<evidence type="ECO:0000313" key="1">
    <source>
        <dbReference type="EMBL" id="ANH75406.1"/>
    </source>
</evidence>
<organism evidence="1 2">
    <name type="scientific">Ralstonia insidiosa</name>
    <dbReference type="NCBI Taxonomy" id="190721"/>
    <lineage>
        <taxon>Bacteria</taxon>
        <taxon>Pseudomonadati</taxon>
        <taxon>Pseudomonadota</taxon>
        <taxon>Betaproteobacteria</taxon>
        <taxon>Burkholderiales</taxon>
        <taxon>Burkholderiaceae</taxon>
        <taxon>Ralstonia</taxon>
    </lineage>
</organism>
<dbReference type="Proteomes" id="UP000077927">
    <property type="component" value="Chromosome 2"/>
</dbReference>
<dbReference type="AlphaFoldDB" id="A0AAC9BJL7"/>
<gene>
    <name evidence="1" type="ORF">ACS15_5506</name>
</gene>
<sequence>MRGTGARARMNRIAYLFQSKVPCLGGRIGSRGYRLVIH</sequence>
<name>A0AAC9BJL7_9RALS</name>
<accession>A0AAC9BJL7</accession>
<dbReference type="EMBL" id="CP012606">
    <property type="protein sequence ID" value="ANH75406.1"/>
    <property type="molecule type" value="Genomic_DNA"/>
</dbReference>